<name>A0A930VM91_9ACTN</name>
<dbReference type="Pfam" id="PF14344">
    <property type="entry name" value="DUF4397"/>
    <property type="match status" value="1"/>
</dbReference>
<sequence>MRVLTGLALSAAVTLVATATGVAAADDAGSAGGVGHVAVVQAVPGAAVDVHIDGRSVGTDVTGGQVLGPYEVAPGRHRIDFAASGIDQSVTVNVKADAFHDVVLHLQESPGAAASVTTYRTPTSPIAAGKARVLVAHTAAVGAVDVRFDGQAVFTDVTNGEYAEADVPAGRHVVTLLPAGDSSGPLLGPLDVALAGRTITMAYAMGNADDGMTLVVHSLRLADGGSLMPTTIGTGSAGLVGEVIVTPFAIDSDER</sequence>
<keyword evidence="4" id="KW-1185">Reference proteome</keyword>
<organism evidence="3 4">
    <name type="scientific">Nocardioides agariphilus</name>
    <dbReference type="NCBI Taxonomy" id="433664"/>
    <lineage>
        <taxon>Bacteria</taxon>
        <taxon>Bacillati</taxon>
        <taxon>Actinomycetota</taxon>
        <taxon>Actinomycetes</taxon>
        <taxon>Propionibacteriales</taxon>
        <taxon>Nocardioidaceae</taxon>
        <taxon>Nocardioides</taxon>
    </lineage>
</organism>
<dbReference type="InterPro" id="IPR025510">
    <property type="entry name" value="DUF4397"/>
</dbReference>
<accession>A0A930VM91</accession>
<comment type="caution">
    <text evidence="3">The sequence shown here is derived from an EMBL/GenBank/DDBJ whole genome shotgun (WGS) entry which is preliminary data.</text>
</comment>
<dbReference type="Proteomes" id="UP000660668">
    <property type="component" value="Unassembled WGS sequence"/>
</dbReference>
<feature type="chain" id="PRO_5036882024" evidence="1">
    <location>
        <begin position="25"/>
        <end position="255"/>
    </location>
</feature>
<dbReference type="EMBL" id="JADKPO010000039">
    <property type="protein sequence ID" value="MBF4770104.1"/>
    <property type="molecule type" value="Genomic_DNA"/>
</dbReference>
<evidence type="ECO:0000313" key="3">
    <source>
        <dbReference type="EMBL" id="MBF4770104.1"/>
    </source>
</evidence>
<reference evidence="3" key="1">
    <citation type="submission" date="2020-11" db="EMBL/GenBank/DDBJ databases">
        <title>Nocardioides cynanchi sp. nov., isolated from soil of rhizosphere of Cynanchum wilfordii.</title>
        <authorList>
            <person name="Lee J.-S."/>
            <person name="Suh M.K."/>
            <person name="Kim J.-S."/>
        </authorList>
    </citation>
    <scope>NUCLEOTIDE SEQUENCE</scope>
    <source>
        <strain evidence="3">KCTC 19276</strain>
    </source>
</reference>
<gene>
    <name evidence="3" type="ORF">ISU10_20210</name>
</gene>
<evidence type="ECO:0000313" key="4">
    <source>
        <dbReference type="Proteomes" id="UP000660668"/>
    </source>
</evidence>
<evidence type="ECO:0000256" key="1">
    <source>
        <dbReference type="SAM" id="SignalP"/>
    </source>
</evidence>
<proteinExistence type="predicted"/>
<feature type="domain" description="DUF4397" evidence="2">
    <location>
        <begin position="36"/>
        <end position="147"/>
    </location>
</feature>
<evidence type="ECO:0000259" key="2">
    <source>
        <dbReference type="Pfam" id="PF14344"/>
    </source>
</evidence>
<feature type="signal peptide" evidence="1">
    <location>
        <begin position="1"/>
        <end position="24"/>
    </location>
</feature>
<dbReference type="RefSeq" id="WP_194698250.1">
    <property type="nucleotide sequence ID" value="NZ_JADKPO010000039.1"/>
</dbReference>
<dbReference type="AlphaFoldDB" id="A0A930VM91"/>
<keyword evidence="1" id="KW-0732">Signal</keyword>
<protein>
    <submittedName>
        <fullName evidence="3">DUF4397 domain-containing protein</fullName>
    </submittedName>
</protein>